<dbReference type="InterPro" id="IPR017896">
    <property type="entry name" value="4Fe4S_Fe-S-bd"/>
</dbReference>
<keyword evidence="1" id="KW-0004">4Fe-4S</keyword>
<dbReference type="CDD" id="cd16371">
    <property type="entry name" value="DMSOR_beta_like"/>
    <property type="match status" value="1"/>
</dbReference>
<keyword evidence="2" id="KW-0479">Metal-binding</keyword>
<dbReference type="Proteomes" id="UP000823736">
    <property type="component" value="Unassembled WGS sequence"/>
</dbReference>
<evidence type="ECO:0000256" key="1">
    <source>
        <dbReference type="ARBA" id="ARBA00022485"/>
    </source>
</evidence>
<evidence type="ECO:0000259" key="6">
    <source>
        <dbReference type="PROSITE" id="PS51379"/>
    </source>
</evidence>
<dbReference type="SUPFAM" id="SSF54862">
    <property type="entry name" value="4Fe-4S ferredoxins"/>
    <property type="match status" value="1"/>
</dbReference>
<dbReference type="PANTHER" id="PTHR43177">
    <property type="entry name" value="PROTEIN NRFC"/>
    <property type="match status" value="1"/>
</dbReference>
<evidence type="ECO:0000256" key="3">
    <source>
        <dbReference type="ARBA" id="ARBA00023004"/>
    </source>
</evidence>
<evidence type="ECO:0000313" key="8">
    <source>
        <dbReference type="Proteomes" id="UP000823736"/>
    </source>
</evidence>
<evidence type="ECO:0000256" key="4">
    <source>
        <dbReference type="ARBA" id="ARBA00023014"/>
    </source>
</evidence>
<accession>A0A8T4GWA5</accession>
<dbReference type="PROSITE" id="PS00198">
    <property type="entry name" value="4FE4S_FER_1"/>
    <property type="match status" value="1"/>
</dbReference>
<dbReference type="PROSITE" id="PS51379">
    <property type="entry name" value="4FE4S_FER_2"/>
    <property type="match status" value="3"/>
</dbReference>
<comment type="caution">
    <text evidence="7">The sequence shown here is derived from an EMBL/GenBank/DDBJ whole genome shotgun (WGS) entry which is preliminary data.</text>
</comment>
<organism evidence="7 8">
    <name type="scientific">Halolamina salifodinae</name>
    <dbReference type="NCBI Taxonomy" id="1202767"/>
    <lineage>
        <taxon>Archaea</taxon>
        <taxon>Methanobacteriati</taxon>
        <taxon>Methanobacteriota</taxon>
        <taxon>Stenosarchaea group</taxon>
        <taxon>Halobacteria</taxon>
        <taxon>Halobacteriales</taxon>
        <taxon>Haloferacaceae</taxon>
    </lineage>
</organism>
<keyword evidence="8" id="KW-1185">Reference proteome</keyword>
<evidence type="ECO:0000313" key="7">
    <source>
        <dbReference type="EMBL" id="MBP1987186.1"/>
    </source>
</evidence>
<feature type="region of interest" description="Disordered" evidence="5">
    <location>
        <begin position="62"/>
        <end position="91"/>
    </location>
</feature>
<gene>
    <name evidence="7" type="ORF">J2753_001684</name>
</gene>
<dbReference type="OrthoDB" id="2837at2157"/>
<evidence type="ECO:0000256" key="5">
    <source>
        <dbReference type="SAM" id="MobiDB-lite"/>
    </source>
</evidence>
<dbReference type="GO" id="GO:0016491">
    <property type="term" value="F:oxidoreductase activity"/>
    <property type="evidence" value="ECO:0007669"/>
    <property type="project" value="UniProtKB-ARBA"/>
</dbReference>
<feature type="domain" description="4Fe-4S ferredoxin-type" evidence="6">
    <location>
        <begin position="123"/>
        <end position="152"/>
    </location>
</feature>
<keyword evidence="3" id="KW-0408">Iron</keyword>
<proteinExistence type="predicted"/>
<dbReference type="Pfam" id="PF13247">
    <property type="entry name" value="Fer4_11"/>
    <property type="match status" value="1"/>
</dbReference>
<dbReference type="GO" id="GO:0051539">
    <property type="term" value="F:4 iron, 4 sulfur cluster binding"/>
    <property type="evidence" value="ECO:0007669"/>
    <property type="project" value="UniProtKB-KW"/>
</dbReference>
<dbReference type="InterPro" id="IPR017900">
    <property type="entry name" value="4Fe4S_Fe_S_CS"/>
</dbReference>
<protein>
    <submittedName>
        <fullName evidence="7">Formate dehydrogenase iron-sulfur subunit</fullName>
    </submittedName>
</protein>
<dbReference type="Gene3D" id="3.30.70.20">
    <property type="match status" value="2"/>
</dbReference>
<dbReference type="PANTHER" id="PTHR43177:SF3">
    <property type="entry name" value="PROTEIN NRFC HOMOLOG"/>
    <property type="match status" value="1"/>
</dbReference>
<keyword evidence="4" id="KW-0411">Iron-sulfur</keyword>
<name>A0A8T4GWA5_9EURY</name>
<evidence type="ECO:0000256" key="2">
    <source>
        <dbReference type="ARBA" id="ARBA00022723"/>
    </source>
</evidence>
<dbReference type="AlphaFoldDB" id="A0A8T4GWA5"/>
<dbReference type="EMBL" id="JAGGLC010000003">
    <property type="protein sequence ID" value="MBP1987186.1"/>
    <property type="molecule type" value="Genomic_DNA"/>
</dbReference>
<feature type="domain" description="4Fe-4S ferredoxin-type" evidence="6">
    <location>
        <begin position="92"/>
        <end position="122"/>
    </location>
</feature>
<dbReference type="InterPro" id="IPR050954">
    <property type="entry name" value="ET_IronSulfur_Cluster-Binding"/>
</dbReference>
<dbReference type="RefSeq" id="WP_209491461.1">
    <property type="nucleotide sequence ID" value="NZ_JAGGLC010000003.1"/>
</dbReference>
<dbReference type="GO" id="GO:0046872">
    <property type="term" value="F:metal ion binding"/>
    <property type="evidence" value="ECO:0007669"/>
    <property type="project" value="UniProtKB-KW"/>
</dbReference>
<reference evidence="7" key="1">
    <citation type="submission" date="2021-03" db="EMBL/GenBank/DDBJ databases">
        <title>Genomic Encyclopedia of Type Strains, Phase IV (KMG-IV): sequencing the most valuable type-strain genomes for metagenomic binning, comparative biology and taxonomic classification.</title>
        <authorList>
            <person name="Goeker M."/>
        </authorList>
    </citation>
    <scope>NUCLEOTIDE SEQUENCE</scope>
    <source>
        <strain evidence="7">DSM 26232</strain>
    </source>
</reference>
<feature type="domain" description="4Fe-4S ferredoxin-type" evidence="6">
    <location>
        <begin position="22"/>
        <end position="50"/>
    </location>
</feature>
<sequence>MSTNEADTEMMSQGVMSTGDDTRIFPDVAACIDCGGCVVACNRTWDMPRDEQRISISTMLEGEEGATEAADVGGTRRINDPSGAVANGQQPGETSVPMQCYHCDNAPCVTVCPVDALVKKDDGFVDVRDDVCIGCQYCLSACPFGAPQFPGSNDGAAEIFGTGGTMDKCTMCQDRQDVGKGPACAEECATDAILVGSTEQIADELEKRDSGTFFNDEAMKVVFGEDEAKEAFGV</sequence>